<evidence type="ECO:0000313" key="1">
    <source>
        <dbReference type="EMBL" id="EAA15948.1"/>
    </source>
</evidence>
<dbReference type="Proteomes" id="UP000008553">
    <property type="component" value="Unassembled WGS sequence"/>
</dbReference>
<proteinExistence type="predicted"/>
<dbReference type="EMBL" id="AABL01001234">
    <property type="protein sequence ID" value="EAA15948.1"/>
    <property type="molecule type" value="Genomic_DNA"/>
</dbReference>
<evidence type="ECO:0000313" key="2">
    <source>
        <dbReference type="Proteomes" id="UP000008553"/>
    </source>
</evidence>
<dbReference type="InParanoid" id="Q7RH61"/>
<sequence length="38" mass="4729">MDIKDYYKIIYVKTLWKKIIILIYLLVYISKPLHIPIY</sequence>
<keyword evidence="2" id="KW-1185">Reference proteome</keyword>
<comment type="caution">
    <text evidence="1">The sequence shown here is derived from an EMBL/GenBank/DDBJ whole genome shotgun (WGS) entry which is preliminary data.</text>
</comment>
<organism evidence="1 2">
    <name type="scientific">Plasmodium yoelii yoelii</name>
    <dbReference type="NCBI Taxonomy" id="73239"/>
    <lineage>
        <taxon>Eukaryota</taxon>
        <taxon>Sar</taxon>
        <taxon>Alveolata</taxon>
        <taxon>Apicomplexa</taxon>
        <taxon>Aconoidasida</taxon>
        <taxon>Haemosporida</taxon>
        <taxon>Plasmodiidae</taxon>
        <taxon>Plasmodium</taxon>
        <taxon>Plasmodium (Vinckeia)</taxon>
    </lineage>
</organism>
<reference evidence="1 2" key="1">
    <citation type="journal article" date="2002" name="Nature">
        <title>Genome sequence and comparative analysis of the model rodent malaria parasite Plasmodium yoelii yoelii.</title>
        <authorList>
            <person name="Carlton J.M."/>
            <person name="Angiuoli S.V."/>
            <person name="Suh B.B."/>
            <person name="Kooij T.W."/>
            <person name="Pertea M."/>
            <person name="Silva J.C."/>
            <person name="Ermolaeva M.D."/>
            <person name="Allen J.E."/>
            <person name="Selengut J.D."/>
            <person name="Koo H.L."/>
            <person name="Peterson J.D."/>
            <person name="Pop M."/>
            <person name="Kosack D.S."/>
            <person name="Shumway M.F."/>
            <person name="Bidwell S.L."/>
            <person name="Shallom S.J."/>
            <person name="van Aken S.E."/>
            <person name="Riedmuller S.B."/>
            <person name="Feldblyum T.V."/>
            <person name="Cho J.K."/>
            <person name="Quackenbush J."/>
            <person name="Sedegah M."/>
            <person name="Shoaibi A."/>
            <person name="Cummings L.M."/>
            <person name="Florens L."/>
            <person name="Yates J.R."/>
            <person name="Raine J.D."/>
            <person name="Sinden R.E."/>
            <person name="Harris M.A."/>
            <person name="Cunningham D.A."/>
            <person name="Preiser P.R."/>
            <person name="Bergman L.W."/>
            <person name="Vaidya A.B."/>
            <person name="van Lin L.H."/>
            <person name="Janse C.J."/>
            <person name="Waters A.P."/>
            <person name="Smith H.O."/>
            <person name="White O.R."/>
            <person name="Salzberg S.L."/>
            <person name="Venter J.C."/>
            <person name="Fraser C.M."/>
            <person name="Hoffman S.L."/>
            <person name="Gardner M.J."/>
            <person name="Carucci D.J."/>
        </authorList>
    </citation>
    <scope>NUCLEOTIDE SEQUENCE [LARGE SCALE GENOMIC DNA]</scope>
    <source>
        <strain evidence="1 2">17XNL</strain>
    </source>
</reference>
<accession>Q7RH61</accession>
<dbReference type="PaxDb" id="73239-Q7RH61"/>
<dbReference type="AlphaFoldDB" id="Q7RH61"/>
<name>Q7RH61_PLAYO</name>
<gene>
    <name evidence="1" type="ORF">PY04130</name>
</gene>
<protein>
    <submittedName>
        <fullName evidence="1">Uncharacterized protein</fullName>
    </submittedName>
</protein>